<dbReference type="Proteomes" id="UP001374535">
    <property type="component" value="Chromosome 1"/>
</dbReference>
<dbReference type="AlphaFoldDB" id="A0AAQ3S992"/>
<organism evidence="1 2">
    <name type="scientific">Vigna mungo</name>
    <name type="common">Black gram</name>
    <name type="synonym">Phaseolus mungo</name>
    <dbReference type="NCBI Taxonomy" id="3915"/>
    <lineage>
        <taxon>Eukaryota</taxon>
        <taxon>Viridiplantae</taxon>
        <taxon>Streptophyta</taxon>
        <taxon>Embryophyta</taxon>
        <taxon>Tracheophyta</taxon>
        <taxon>Spermatophyta</taxon>
        <taxon>Magnoliopsida</taxon>
        <taxon>eudicotyledons</taxon>
        <taxon>Gunneridae</taxon>
        <taxon>Pentapetalae</taxon>
        <taxon>rosids</taxon>
        <taxon>fabids</taxon>
        <taxon>Fabales</taxon>
        <taxon>Fabaceae</taxon>
        <taxon>Papilionoideae</taxon>
        <taxon>50 kb inversion clade</taxon>
        <taxon>NPAAA clade</taxon>
        <taxon>indigoferoid/millettioid clade</taxon>
        <taxon>Phaseoleae</taxon>
        <taxon>Vigna</taxon>
    </lineage>
</organism>
<evidence type="ECO:0000313" key="2">
    <source>
        <dbReference type="Proteomes" id="UP001374535"/>
    </source>
</evidence>
<name>A0AAQ3S992_VIGMU</name>
<evidence type="ECO:0000313" key="1">
    <source>
        <dbReference type="EMBL" id="WVZ22217.1"/>
    </source>
</evidence>
<gene>
    <name evidence="1" type="ORF">V8G54_000761</name>
</gene>
<dbReference type="EMBL" id="CP144700">
    <property type="protein sequence ID" value="WVZ22217.1"/>
    <property type="molecule type" value="Genomic_DNA"/>
</dbReference>
<sequence>MLRLGSNFIIPIFQIRYIKSPNPFTLRQNRPIRRLHRPQPSEIIHIFPIPGLDVETGAAKILLDPWVTQTIRRKPHAVTILDYWLTPNPKVEIAFSGRVNPNLMRRHHEDATLSFLNKNRASHRPHVNPTILQPVYKKRPNGTYYPHFAGIEIRNGEFPYLGAPELGD</sequence>
<accession>A0AAQ3S992</accession>
<protein>
    <submittedName>
        <fullName evidence="1">Uncharacterized protein</fullName>
    </submittedName>
</protein>
<reference evidence="1 2" key="1">
    <citation type="journal article" date="2023" name="Life. Sci Alliance">
        <title>Evolutionary insights into 3D genome organization and epigenetic landscape of Vigna mungo.</title>
        <authorList>
            <person name="Junaid A."/>
            <person name="Singh B."/>
            <person name="Bhatia S."/>
        </authorList>
    </citation>
    <scope>NUCLEOTIDE SEQUENCE [LARGE SCALE GENOMIC DNA]</scope>
    <source>
        <strain evidence="1">Urdbean</strain>
    </source>
</reference>
<proteinExistence type="predicted"/>
<keyword evidence="2" id="KW-1185">Reference proteome</keyword>